<sequence>MLENLMKDAGVRTSELKIGLEQKLHNVFYAPNSCK</sequence>
<keyword evidence="2" id="KW-1185">Reference proteome</keyword>
<dbReference type="Proteomes" id="UP000001312">
    <property type="component" value="Unassembled WGS sequence"/>
</dbReference>
<name>A7EI53_SCLS1</name>
<dbReference type="HOGENOM" id="CLU_3368750_0_0_1"/>
<evidence type="ECO:0000313" key="1">
    <source>
        <dbReference type="EMBL" id="EDO02519.1"/>
    </source>
</evidence>
<reference evidence="2" key="1">
    <citation type="journal article" date="2011" name="PLoS Genet.">
        <title>Genomic analysis of the necrotrophic fungal pathogens Sclerotinia sclerotiorum and Botrytis cinerea.</title>
        <authorList>
            <person name="Amselem J."/>
            <person name="Cuomo C.A."/>
            <person name="van Kan J.A."/>
            <person name="Viaud M."/>
            <person name="Benito E.P."/>
            <person name="Couloux A."/>
            <person name="Coutinho P.M."/>
            <person name="de Vries R.P."/>
            <person name="Dyer P.S."/>
            <person name="Fillinger S."/>
            <person name="Fournier E."/>
            <person name="Gout L."/>
            <person name="Hahn M."/>
            <person name="Kohn L."/>
            <person name="Lapalu N."/>
            <person name="Plummer K.M."/>
            <person name="Pradier J.M."/>
            <person name="Quevillon E."/>
            <person name="Sharon A."/>
            <person name="Simon A."/>
            <person name="ten Have A."/>
            <person name="Tudzynski B."/>
            <person name="Tudzynski P."/>
            <person name="Wincker P."/>
            <person name="Andrew M."/>
            <person name="Anthouard V."/>
            <person name="Beever R.E."/>
            <person name="Beffa R."/>
            <person name="Benoit I."/>
            <person name="Bouzid O."/>
            <person name="Brault B."/>
            <person name="Chen Z."/>
            <person name="Choquer M."/>
            <person name="Collemare J."/>
            <person name="Cotton P."/>
            <person name="Danchin E.G."/>
            <person name="Da Silva C."/>
            <person name="Gautier A."/>
            <person name="Giraud C."/>
            <person name="Giraud T."/>
            <person name="Gonzalez C."/>
            <person name="Grossetete S."/>
            <person name="Guldener U."/>
            <person name="Henrissat B."/>
            <person name="Howlett B.J."/>
            <person name="Kodira C."/>
            <person name="Kretschmer M."/>
            <person name="Lappartient A."/>
            <person name="Leroch M."/>
            <person name="Levis C."/>
            <person name="Mauceli E."/>
            <person name="Neuveglise C."/>
            <person name="Oeser B."/>
            <person name="Pearson M."/>
            <person name="Poulain J."/>
            <person name="Poussereau N."/>
            <person name="Quesneville H."/>
            <person name="Rascle C."/>
            <person name="Schumacher J."/>
            <person name="Segurens B."/>
            <person name="Sexton A."/>
            <person name="Silva E."/>
            <person name="Sirven C."/>
            <person name="Soanes D.M."/>
            <person name="Talbot N.J."/>
            <person name="Templeton M."/>
            <person name="Yandava C."/>
            <person name="Yarden O."/>
            <person name="Zeng Q."/>
            <person name="Rollins J.A."/>
            <person name="Lebrun M.H."/>
            <person name="Dickman M."/>
        </authorList>
    </citation>
    <scope>NUCLEOTIDE SEQUENCE [LARGE SCALE GENOMIC DNA]</scope>
    <source>
        <strain evidence="2">ATCC 18683 / 1980 / Ss-1</strain>
    </source>
</reference>
<organism evidence="1 2">
    <name type="scientific">Sclerotinia sclerotiorum (strain ATCC 18683 / 1980 / Ss-1)</name>
    <name type="common">White mold</name>
    <name type="synonym">Whetzelinia sclerotiorum</name>
    <dbReference type="NCBI Taxonomy" id="665079"/>
    <lineage>
        <taxon>Eukaryota</taxon>
        <taxon>Fungi</taxon>
        <taxon>Dikarya</taxon>
        <taxon>Ascomycota</taxon>
        <taxon>Pezizomycotina</taxon>
        <taxon>Leotiomycetes</taxon>
        <taxon>Helotiales</taxon>
        <taxon>Sclerotiniaceae</taxon>
        <taxon>Sclerotinia</taxon>
    </lineage>
</organism>
<dbReference type="KEGG" id="ssl:SS1G_04995"/>
<dbReference type="EMBL" id="CH476626">
    <property type="protein sequence ID" value="EDO02519.1"/>
    <property type="molecule type" value="Genomic_DNA"/>
</dbReference>
<dbReference type="InParanoid" id="A7EI53"/>
<dbReference type="RefSeq" id="XP_001593568.1">
    <property type="nucleotide sequence ID" value="XM_001593518.1"/>
</dbReference>
<evidence type="ECO:0000313" key="2">
    <source>
        <dbReference type="Proteomes" id="UP000001312"/>
    </source>
</evidence>
<dbReference type="GeneID" id="5489612"/>
<proteinExistence type="predicted"/>
<protein>
    <submittedName>
        <fullName evidence="1">Uncharacterized protein</fullName>
    </submittedName>
</protein>
<gene>
    <name evidence="1" type="ORF">SS1G_04995</name>
</gene>
<dbReference type="AlphaFoldDB" id="A7EI53"/>
<accession>A7EI53</accession>